<protein>
    <submittedName>
        <fullName evidence="2">Uncharacterized protein</fullName>
    </submittedName>
</protein>
<evidence type="ECO:0000313" key="2">
    <source>
        <dbReference type="EMBL" id="KAF5892931.1"/>
    </source>
</evidence>
<proteinExistence type="predicted"/>
<feature type="non-terminal residue" evidence="2">
    <location>
        <position position="1"/>
    </location>
</feature>
<accession>A0A8J4TAJ1</accession>
<reference evidence="2" key="1">
    <citation type="submission" date="2020-07" db="EMBL/GenBank/DDBJ databases">
        <title>Clarias magur genome sequencing, assembly and annotation.</title>
        <authorList>
            <person name="Kushwaha B."/>
            <person name="Kumar R."/>
            <person name="Das P."/>
            <person name="Joshi C.G."/>
            <person name="Kumar D."/>
            <person name="Nagpure N.S."/>
            <person name="Pandey M."/>
            <person name="Agarwal S."/>
            <person name="Srivastava S."/>
            <person name="Singh M."/>
            <person name="Sahoo L."/>
            <person name="Jayasankar P."/>
            <person name="Meher P.K."/>
            <person name="Koringa P.G."/>
            <person name="Iquebal M.A."/>
            <person name="Das S.P."/>
            <person name="Bit A."/>
            <person name="Patnaik S."/>
            <person name="Patel N."/>
            <person name="Shah T.M."/>
            <person name="Hinsu A."/>
            <person name="Jena J.K."/>
        </authorList>
    </citation>
    <scope>NUCLEOTIDE SEQUENCE</scope>
    <source>
        <strain evidence="2">CIFAMagur01</strain>
        <tissue evidence="2">Testis</tissue>
    </source>
</reference>
<name>A0A8J4TAJ1_CLAMG</name>
<dbReference type="EMBL" id="QNUK01000465">
    <property type="protein sequence ID" value="KAF5892931.1"/>
    <property type="molecule type" value="Genomic_DNA"/>
</dbReference>
<gene>
    <name evidence="2" type="ORF">DAT39_017360</name>
</gene>
<evidence type="ECO:0000313" key="3">
    <source>
        <dbReference type="Proteomes" id="UP000727407"/>
    </source>
</evidence>
<feature type="non-terminal residue" evidence="2">
    <location>
        <position position="57"/>
    </location>
</feature>
<organism evidence="2 3">
    <name type="scientific">Clarias magur</name>
    <name type="common">Asian catfish</name>
    <name type="synonym">Macropteronotus magur</name>
    <dbReference type="NCBI Taxonomy" id="1594786"/>
    <lineage>
        <taxon>Eukaryota</taxon>
        <taxon>Metazoa</taxon>
        <taxon>Chordata</taxon>
        <taxon>Craniata</taxon>
        <taxon>Vertebrata</taxon>
        <taxon>Euteleostomi</taxon>
        <taxon>Actinopterygii</taxon>
        <taxon>Neopterygii</taxon>
        <taxon>Teleostei</taxon>
        <taxon>Ostariophysi</taxon>
        <taxon>Siluriformes</taxon>
        <taxon>Clariidae</taxon>
        <taxon>Clarias</taxon>
    </lineage>
</organism>
<feature type="region of interest" description="Disordered" evidence="1">
    <location>
        <begin position="19"/>
        <end position="57"/>
    </location>
</feature>
<evidence type="ECO:0000256" key="1">
    <source>
        <dbReference type="SAM" id="MobiDB-lite"/>
    </source>
</evidence>
<dbReference type="Proteomes" id="UP000727407">
    <property type="component" value="Unassembled WGS sequence"/>
</dbReference>
<sequence>CRTFVAILRAVPGLYQLKRSSSDETSKRREIESTSGVEFTQKALRSDAGSSKKQKMV</sequence>
<comment type="caution">
    <text evidence="2">The sequence shown here is derived from an EMBL/GenBank/DDBJ whole genome shotgun (WGS) entry which is preliminary data.</text>
</comment>
<feature type="compositionally biased region" description="Basic and acidic residues" evidence="1">
    <location>
        <begin position="20"/>
        <end position="32"/>
    </location>
</feature>
<keyword evidence="3" id="KW-1185">Reference proteome</keyword>
<dbReference type="AlphaFoldDB" id="A0A8J4TAJ1"/>